<evidence type="ECO:0000313" key="3">
    <source>
        <dbReference type="EMBL" id="CDY32470.1"/>
    </source>
</evidence>
<feature type="region of interest" description="Disordered" evidence="1">
    <location>
        <begin position="1"/>
        <end position="80"/>
    </location>
</feature>
<dbReference type="EMBL" id="LK033710">
    <property type="protein sequence ID" value="CDY58898.1"/>
    <property type="molecule type" value="Genomic_DNA"/>
</dbReference>
<dbReference type="Proteomes" id="UP000028999">
    <property type="component" value="Unassembled WGS sequence"/>
</dbReference>
<protein>
    <submittedName>
        <fullName evidence="2">(rape) hypothetical protein</fullName>
    </submittedName>
    <submittedName>
        <fullName evidence="3">BnaA09g51260D protein</fullName>
    </submittedName>
    <submittedName>
        <fullName evidence="4">BnaC04g55040D protein</fullName>
    </submittedName>
</protein>
<sequence length="108" mass="12245">MYEHPDLESPLLPLISSTSRVPSESSQATNQDDITEVDLRKESPSTDVATKKDDITENDLNHLASAQSHRRFHPPPSQPYINPSSQCSFFFWQANPVGDIFRHHPDFV</sequence>
<dbReference type="EMBL" id="LK032295">
    <property type="protein sequence ID" value="CDY32470.1"/>
    <property type="molecule type" value="Genomic_DNA"/>
</dbReference>
<evidence type="ECO:0000256" key="1">
    <source>
        <dbReference type="SAM" id="MobiDB-lite"/>
    </source>
</evidence>
<feature type="compositionally biased region" description="Polar residues" evidence="1">
    <location>
        <begin position="15"/>
        <end position="32"/>
    </location>
</feature>
<name>A0A078H190_BRANA</name>
<organism evidence="3 5">
    <name type="scientific">Brassica napus</name>
    <name type="common">Rape</name>
    <dbReference type="NCBI Taxonomy" id="3708"/>
    <lineage>
        <taxon>Eukaryota</taxon>
        <taxon>Viridiplantae</taxon>
        <taxon>Streptophyta</taxon>
        <taxon>Embryophyta</taxon>
        <taxon>Tracheophyta</taxon>
        <taxon>Spermatophyta</taxon>
        <taxon>Magnoliopsida</taxon>
        <taxon>eudicotyledons</taxon>
        <taxon>Gunneridae</taxon>
        <taxon>Pentapetalae</taxon>
        <taxon>rosids</taxon>
        <taxon>malvids</taxon>
        <taxon>Brassicales</taxon>
        <taxon>Brassicaceae</taxon>
        <taxon>Brassiceae</taxon>
        <taxon>Brassica</taxon>
    </lineage>
</organism>
<dbReference type="Gramene" id="CDY58898">
    <property type="protein sequence ID" value="CDY58898"/>
    <property type="gene ID" value="GSBRNA2T00025306001"/>
</dbReference>
<dbReference type="PaxDb" id="3708-A0A078H190"/>
<evidence type="ECO:0000313" key="2">
    <source>
        <dbReference type="EMBL" id="CAF1845466.1"/>
    </source>
</evidence>
<reference evidence="3" key="2">
    <citation type="submission" date="2014-06" db="EMBL/GenBank/DDBJ databases">
        <authorList>
            <person name="Genoscope - CEA"/>
        </authorList>
    </citation>
    <scope>NUCLEOTIDE SEQUENCE</scope>
</reference>
<dbReference type="EMBL" id="HG994368">
    <property type="protein sequence ID" value="CAF1845466.1"/>
    <property type="molecule type" value="Genomic_DNA"/>
</dbReference>
<reference evidence="3 5" key="1">
    <citation type="journal article" date="2014" name="Science">
        <title>Plant genetics. Early allopolyploid evolution in the post-Neolithic Brassica napus oilseed genome.</title>
        <authorList>
            <person name="Chalhoub B."/>
            <person name="Denoeud F."/>
            <person name="Liu S."/>
            <person name="Parkin I.A."/>
            <person name="Tang H."/>
            <person name="Wang X."/>
            <person name="Chiquet J."/>
            <person name="Belcram H."/>
            <person name="Tong C."/>
            <person name="Samans B."/>
            <person name="Correa M."/>
            <person name="Da Silva C."/>
            <person name="Just J."/>
            <person name="Falentin C."/>
            <person name="Koh C.S."/>
            <person name="Le Clainche I."/>
            <person name="Bernard M."/>
            <person name="Bento P."/>
            <person name="Noel B."/>
            <person name="Labadie K."/>
            <person name="Alberti A."/>
            <person name="Charles M."/>
            <person name="Arnaud D."/>
            <person name="Guo H."/>
            <person name="Daviaud C."/>
            <person name="Alamery S."/>
            <person name="Jabbari K."/>
            <person name="Zhao M."/>
            <person name="Edger P.P."/>
            <person name="Chelaifa H."/>
            <person name="Tack D."/>
            <person name="Lassalle G."/>
            <person name="Mestiri I."/>
            <person name="Schnel N."/>
            <person name="Le Paslier M.C."/>
            <person name="Fan G."/>
            <person name="Renault V."/>
            <person name="Bayer P.E."/>
            <person name="Golicz A.A."/>
            <person name="Manoli S."/>
            <person name="Lee T.H."/>
            <person name="Thi V.H."/>
            <person name="Chalabi S."/>
            <person name="Hu Q."/>
            <person name="Fan C."/>
            <person name="Tollenaere R."/>
            <person name="Lu Y."/>
            <person name="Battail C."/>
            <person name="Shen J."/>
            <person name="Sidebottom C.H."/>
            <person name="Wang X."/>
            <person name="Canaguier A."/>
            <person name="Chauveau A."/>
            <person name="Berard A."/>
            <person name="Deniot G."/>
            <person name="Guan M."/>
            <person name="Liu Z."/>
            <person name="Sun F."/>
            <person name="Lim Y.P."/>
            <person name="Lyons E."/>
            <person name="Town C.D."/>
            <person name="Bancroft I."/>
            <person name="Wang X."/>
            <person name="Meng J."/>
            <person name="Ma J."/>
            <person name="Pires J.C."/>
            <person name="King G.J."/>
            <person name="Brunel D."/>
            <person name="Delourme R."/>
            <person name="Renard M."/>
            <person name="Aury J.M."/>
            <person name="Adams K.L."/>
            <person name="Batley J."/>
            <person name="Snowdon R.J."/>
            <person name="Tost J."/>
            <person name="Edwards D."/>
            <person name="Zhou Y."/>
            <person name="Hua W."/>
            <person name="Sharpe A.G."/>
            <person name="Paterson A.H."/>
            <person name="Guan C."/>
            <person name="Wincker P."/>
        </authorList>
    </citation>
    <scope>NUCLEOTIDE SEQUENCE [LARGE SCALE GENOMIC DNA]</scope>
    <source>
        <strain evidence="5">cv. Darmor-bzh</strain>
    </source>
</reference>
<proteinExistence type="predicted"/>
<dbReference type="Gramene" id="CDY32470">
    <property type="protein sequence ID" value="CDY32470"/>
    <property type="gene ID" value="GSBRNA2T00052442001"/>
</dbReference>
<feature type="compositionally biased region" description="Basic and acidic residues" evidence="1">
    <location>
        <begin position="37"/>
        <end position="55"/>
    </location>
</feature>
<dbReference type="AlphaFoldDB" id="A0A078H190"/>
<keyword evidence="5" id="KW-1185">Reference proteome</keyword>
<evidence type="ECO:0000313" key="5">
    <source>
        <dbReference type="Proteomes" id="UP000028999"/>
    </source>
</evidence>
<gene>
    <name evidence="3" type="primary">BnaA09g51260D</name>
    <name evidence="4" type="synonym">BnaC04g55040D</name>
    <name evidence="2" type="ORF">DARMORV10_C04P32260.1</name>
    <name evidence="4" type="ORF">GSBRNA2T00025306001</name>
    <name evidence="3" type="ORF">GSBRNA2T00052442001</name>
</gene>
<dbReference type="Proteomes" id="UP001295469">
    <property type="component" value="Chromosome C04"/>
</dbReference>
<reference evidence="2" key="3">
    <citation type="submission" date="2021-01" db="EMBL/GenBank/DDBJ databases">
        <authorList>
            <consortium name="Genoscope - CEA"/>
            <person name="William W."/>
        </authorList>
    </citation>
    <scope>NUCLEOTIDE SEQUENCE</scope>
</reference>
<evidence type="ECO:0000313" key="4">
    <source>
        <dbReference type="EMBL" id="CDY58898.1"/>
    </source>
</evidence>
<accession>A0A078H190</accession>